<feature type="compositionally biased region" description="Polar residues" evidence="7">
    <location>
        <begin position="731"/>
        <end position="748"/>
    </location>
</feature>
<organism evidence="9 10">
    <name type="scientific">Mycena albidolilacea</name>
    <dbReference type="NCBI Taxonomy" id="1033008"/>
    <lineage>
        <taxon>Eukaryota</taxon>
        <taxon>Fungi</taxon>
        <taxon>Dikarya</taxon>
        <taxon>Basidiomycota</taxon>
        <taxon>Agaricomycotina</taxon>
        <taxon>Agaricomycetes</taxon>
        <taxon>Agaricomycetidae</taxon>
        <taxon>Agaricales</taxon>
        <taxon>Marasmiineae</taxon>
        <taxon>Mycenaceae</taxon>
        <taxon>Mycena</taxon>
    </lineage>
</organism>
<dbReference type="FunFam" id="3.30.200.20:FF:000387">
    <property type="entry name" value="Serine/threonine-protein kinase STE11"/>
    <property type="match status" value="1"/>
</dbReference>
<feature type="compositionally biased region" description="Basic and acidic residues" evidence="7">
    <location>
        <begin position="258"/>
        <end position="272"/>
    </location>
</feature>
<dbReference type="InterPro" id="IPR008271">
    <property type="entry name" value="Ser/Thr_kinase_AS"/>
</dbReference>
<feature type="compositionally biased region" description="Low complexity" evidence="7">
    <location>
        <begin position="57"/>
        <end position="68"/>
    </location>
</feature>
<feature type="compositionally biased region" description="Basic and acidic residues" evidence="7">
    <location>
        <begin position="775"/>
        <end position="797"/>
    </location>
</feature>
<feature type="compositionally biased region" description="Basic and acidic residues" evidence="7">
    <location>
        <begin position="843"/>
        <end position="870"/>
    </location>
</feature>
<reference evidence="9" key="1">
    <citation type="submission" date="2023-03" db="EMBL/GenBank/DDBJ databases">
        <title>Massive genome expansion in bonnet fungi (Mycena s.s.) driven by repeated elements and novel gene families across ecological guilds.</title>
        <authorList>
            <consortium name="Lawrence Berkeley National Laboratory"/>
            <person name="Harder C.B."/>
            <person name="Miyauchi S."/>
            <person name="Viragh M."/>
            <person name="Kuo A."/>
            <person name="Thoen E."/>
            <person name="Andreopoulos B."/>
            <person name="Lu D."/>
            <person name="Skrede I."/>
            <person name="Drula E."/>
            <person name="Henrissat B."/>
            <person name="Morin E."/>
            <person name="Kohler A."/>
            <person name="Barry K."/>
            <person name="LaButti K."/>
            <person name="Morin E."/>
            <person name="Salamov A."/>
            <person name="Lipzen A."/>
            <person name="Mereny Z."/>
            <person name="Hegedus B."/>
            <person name="Baldrian P."/>
            <person name="Stursova M."/>
            <person name="Weitz H."/>
            <person name="Taylor A."/>
            <person name="Grigoriev I.V."/>
            <person name="Nagy L.G."/>
            <person name="Martin F."/>
            <person name="Kauserud H."/>
        </authorList>
    </citation>
    <scope>NUCLEOTIDE SEQUENCE</scope>
    <source>
        <strain evidence="9">CBHHK002</strain>
    </source>
</reference>
<dbReference type="GO" id="GO:0005524">
    <property type="term" value="F:ATP binding"/>
    <property type="evidence" value="ECO:0007669"/>
    <property type="project" value="UniProtKB-UniRule"/>
</dbReference>
<evidence type="ECO:0000256" key="7">
    <source>
        <dbReference type="SAM" id="MobiDB-lite"/>
    </source>
</evidence>
<evidence type="ECO:0000313" key="10">
    <source>
        <dbReference type="Proteomes" id="UP001218218"/>
    </source>
</evidence>
<feature type="region of interest" description="Disordered" evidence="7">
    <location>
        <begin position="516"/>
        <end position="870"/>
    </location>
</feature>
<evidence type="ECO:0000256" key="6">
    <source>
        <dbReference type="PROSITE-ProRule" id="PRU10141"/>
    </source>
</evidence>
<dbReference type="Proteomes" id="UP001218218">
    <property type="component" value="Unassembled WGS sequence"/>
</dbReference>
<gene>
    <name evidence="9" type="ORF">DFH08DRAFT_851527</name>
</gene>
<dbReference type="GO" id="GO:0004709">
    <property type="term" value="F:MAP kinase kinase kinase activity"/>
    <property type="evidence" value="ECO:0007669"/>
    <property type="project" value="UniProtKB-ARBA"/>
</dbReference>
<protein>
    <submittedName>
        <fullName evidence="9">MAP kinase</fullName>
    </submittedName>
</protein>
<dbReference type="AlphaFoldDB" id="A0AAD7AFP8"/>
<feature type="compositionally biased region" description="Low complexity" evidence="7">
    <location>
        <begin position="433"/>
        <end position="447"/>
    </location>
</feature>
<keyword evidence="10" id="KW-1185">Reference proteome</keyword>
<keyword evidence="4 9" id="KW-0418">Kinase</keyword>
<feature type="binding site" evidence="6">
    <location>
        <position position="1018"/>
    </location>
    <ligand>
        <name>ATP</name>
        <dbReference type="ChEBI" id="CHEBI:30616"/>
    </ligand>
</feature>
<dbReference type="SMART" id="SM00220">
    <property type="entry name" value="S_TKc"/>
    <property type="match status" value="1"/>
</dbReference>
<dbReference type="InterPro" id="IPR050538">
    <property type="entry name" value="MAP_kinase_kinase_kinase"/>
</dbReference>
<dbReference type="GO" id="GO:0000196">
    <property type="term" value="P:cell integrity MAPK cascade"/>
    <property type="evidence" value="ECO:0007669"/>
    <property type="project" value="UniProtKB-ARBA"/>
</dbReference>
<evidence type="ECO:0000256" key="5">
    <source>
        <dbReference type="ARBA" id="ARBA00022840"/>
    </source>
</evidence>
<feature type="compositionally biased region" description="Polar residues" evidence="7">
    <location>
        <begin position="586"/>
        <end position="609"/>
    </location>
</feature>
<dbReference type="Gene3D" id="1.10.510.10">
    <property type="entry name" value="Transferase(Phosphotransferase) domain 1"/>
    <property type="match status" value="1"/>
</dbReference>
<feature type="compositionally biased region" description="Pro residues" evidence="7">
    <location>
        <begin position="102"/>
        <end position="112"/>
    </location>
</feature>
<evidence type="ECO:0000256" key="3">
    <source>
        <dbReference type="ARBA" id="ARBA00022741"/>
    </source>
</evidence>
<accession>A0AAD7AFP8</accession>
<feature type="compositionally biased region" description="Low complexity" evidence="7">
    <location>
        <begin position="413"/>
        <end position="426"/>
    </location>
</feature>
<evidence type="ECO:0000256" key="4">
    <source>
        <dbReference type="ARBA" id="ARBA00022777"/>
    </source>
</evidence>
<sequence>MSEVGRKQRKLVVTNPGSDSDDDEPRNHYRYNPPPLPTAPSPYPLSTRVLRYPPSHPSSLSSPSSTSDPAHDESIQSTPPPSTPGLVQDEPSPDRAHIGAFPRPPIRPPTPKDPVADRVLILVTADSERYVNVDISGATNPAFIRECVFTKLNIFDEEDQAHFSIYRTEIGSFATSDALSDDRLFDLCREFGDDKGSLKLLVSHSSAHVREPPPHPPSTLSPTSTFVPPFVPFSHAPLQPRRRSRSRADSLSSASENHQPEGYDADLERDRSNGLLVPNGRPQPRSASPIPSRSSSPLPRPGLLYDKYGNIIPPPPPPPPLSPNRATFSPNDVDNDVTPPGTQIRVPSEEDDEARRRRNRSQPRTKVDTSSRRPRPKPPYSGDEDSPAGHSDTWVVVNNGLHSSDHPPTPVDARSPASASTSTSVSRARHQLSPSRYNPSSPYRPLAIPAPPRAAPPPVPATSPDTRIAPPSRTAGQPVPSQWAARYKGPGRGDVSRGGMTTSSATWTRFLKGAKSMDNLNGSHPVNLQPGGGRNTRLPPVPRRDPLLSAGTPTSALGTPKSYDAGRTIRPLPIQGSSHTTVHEYSPNQSPYSRIPGSHSSSTLMSPSNEPYPRPQSAFGDTLTSPNQRYRQQFHGFGSNLDGGDYMRSPRAPSPTHAFPTSLPYRSSRANDVRHSDPMHSPVSPRSPRFNPHSRDLRPGSSSSAGDAPGPPPEITTPDAPLSEWAAGLFSESSDSATLMPQTRTTIPPKSGMSESGTMMSGMSYDSDTDGSDDSMWKKIPTAERHKSILRASDHSRPALTVQTDSNGLSKTPHAHPTFAPGSTPASQRRPRTQSLSPAQSRKSREERTESTFTAREEDTWAPRPPPEDVYERLEDFFPEHDLDKPVIEMTSGGTSPTATSADQTLAPAPPPPPTMDKAKVKARKSIRLVAQERKRYIDRTSRIGGEGGLTAMQRKRSTKLWGSKVEEVDTANLPESPSTNEGPATFKWVRGELIGRGTYGRVYLALNATTGEMIAVKQVEIPRTASDKNDSRQVTVVQALKDESETLRVLDHPNIVQYLGFEETLSNLSIFLEYVPGGSIGSCLLKHGSFDEDVTKSFTSQILAGLEYLHSKGILHRDLKSDNILVEMTGVCKISDFGISKRTDDQNDAHTAMQGTVFWMAPEVINTKKKGYSFKIDIWSIGCVVLEMWAGTRPWLGDEVVAVMFKLYQSKQPPPVPDGLVLTPLADDFRKKCFAINPEERPTAAELRRHPYLTLSPGWVFDGFAAKSSAM</sequence>
<dbReference type="PROSITE" id="PS00108">
    <property type="entry name" value="PROTEIN_KINASE_ST"/>
    <property type="match status" value="1"/>
</dbReference>
<comment type="caution">
    <text evidence="9">The sequence shown here is derived from an EMBL/GenBank/DDBJ whole genome shotgun (WGS) entry which is preliminary data.</text>
</comment>
<feature type="compositionally biased region" description="Low complexity" evidence="7">
    <location>
        <begin position="751"/>
        <end position="766"/>
    </location>
</feature>
<feature type="compositionally biased region" description="Low complexity" evidence="7">
    <location>
        <begin position="699"/>
        <end position="708"/>
    </location>
</feature>
<name>A0AAD7AFP8_9AGAR</name>
<dbReference type="FunFam" id="1.10.510.10:FF:000182">
    <property type="entry name" value="MAP kinase kinase kinase mkh1"/>
    <property type="match status" value="1"/>
</dbReference>
<feature type="domain" description="Protein kinase" evidence="8">
    <location>
        <begin position="989"/>
        <end position="1254"/>
    </location>
</feature>
<feature type="compositionally biased region" description="Low complexity" evidence="7">
    <location>
        <begin position="282"/>
        <end position="297"/>
    </location>
</feature>
<keyword evidence="2" id="KW-0808">Transferase</keyword>
<dbReference type="Pfam" id="PF00069">
    <property type="entry name" value="Pkinase"/>
    <property type="match status" value="1"/>
</dbReference>
<feature type="compositionally biased region" description="Pro residues" evidence="7">
    <location>
        <begin position="32"/>
        <end position="43"/>
    </location>
</feature>
<comment type="similarity">
    <text evidence="1">Belongs to the protein kinase superfamily. STE Ser/Thr protein kinase family. MAP kinase kinase kinase subfamily.</text>
</comment>
<evidence type="ECO:0000313" key="9">
    <source>
        <dbReference type="EMBL" id="KAJ7357279.1"/>
    </source>
</evidence>
<keyword evidence="5 6" id="KW-0067">ATP-binding</keyword>
<feature type="region of interest" description="Disordered" evidence="7">
    <location>
        <begin position="1"/>
        <end position="114"/>
    </location>
</feature>
<dbReference type="InterPro" id="IPR000719">
    <property type="entry name" value="Prot_kinase_dom"/>
</dbReference>
<evidence type="ECO:0000256" key="1">
    <source>
        <dbReference type="ARBA" id="ARBA00006529"/>
    </source>
</evidence>
<dbReference type="SUPFAM" id="SSF56112">
    <property type="entry name" value="Protein kinase-like (PK-like)"/>
    <property type="match status" value="1"/>
</dbReference>
<feature type="compositionally biased region" description="Low complexity" evidence="7">
    <location>
        <begin position="892"/>
        <end position="902"/>
    </location>
</feature>
<feature type="region of interest" description="Disordered" evidence="7">
    <location>
        <begin position="892"/>
        <end position="924"/>
    </location>
</feature>
<feature type="region of interest" description="Disordered" evidence="7">
    <location>
        <begin position="231"/>
        <end position="501"/>
    </location>
</feature>
<dbReference type="PANTHER" id="PTHR48016:SF48">
    <property type="entry name" value="SERINE_THREONINE-PROTEIN KINASE BCK1_SLK1_SSP31"/>
    <property type="match status" value="1"/>
</dbReference>
<feature type="compositionally biased region" description="Polar residues" evidence="7">
    <location>
        <begin position="622"/>
        <end position="631"/>
    </location>
</feature>
<feature type="compositionally biased region" description="Pro residues" evidence="7">
    <location>
        <begin position="448"/>
        <end position="461"/>
    </location>
</feature>
<evidence type="ECO:0000256" key="2">
    <source>
        <dbReference type="ARBA" id="ARBA00022679"/>
    </source>
</evidence>
<dbReference type="InterPro" id="IPR017441">
    <property type="entry name" value="Protein_kinase_ATP_BS"/>
</dbReference>
<evidence type="ECO:0000259" key="8">
    <source>
        <dbReference type="PROSITE" id="PS50011"/>
    </source>
</evidence>
<feature type="compositionally biased region" description="Basic and acidic residues" evidence="7">
    <location>
        <begin position="669"/>
        <end position="678"/>
    </location>
</feature>
<dbReference type="PANTHER" id="PTHR48016">
    <property type="entry name" value="MAP KINASE KINASE KINASE SSK2-RELATED-RELATED"/>
    <property type="match status" value="1"/>
</dbReference>
<feature type="compositionally biased region" description="Polar residues" evidence="7">
    <location>
        <begin position="801"/>
        <end position="810"/>
    </location>
</feature>
<dbReference type="InterPro" id="IPR011009">
    <property type="entry name" value="Kinase-like_dom_sf"/>
</dbReference>
<keyword evidence="3 6" id="KW-0547">Nucleotide-binding</keyword>
<dbReference type="PROSITE" id="PS50011">
    <property type="entry name" value="PROTEIN_KINASE_DOM"/>
    <property type="match status" value="1"/>
</dbReference>
<dbReference type="PROSITE" id="PS00107">
    <property type="entry name" value="PROTEIN_KINASE_ATP"/>
    <property type="match status" value="1"/>
</dbReference>
<proteinExistence type="inferred from homology"/>
<feature type="compositionally biased region" description="Pro residues" evidence="7">
    <location>
        <begin position="312"/>
        <end position="322"/>
    </location>
</feature>
<dbReference type="EMBL" id="JARIHO010000008">
    <property type="protein sequence ID" value="KAJ7357279.1"/>
    <property type="molecule type" value="Genomic_DNA"/>
</dbReference>
<feature type="region of interest" description="Disordered" evidence="7">
    <location>
        <begin position="207"/>
        <end position="226"/>
    </location>
</feature>